<comment type="function">
    <text evidence="1">RNaseP catalyzes the removal of the 5'-leader sequence from pre-tRNA to produce the mature 5'-terminus. It can also cleave other RNA substrates such as 4.5S RNA. The protein component plays an auxiliary but essential role in vivo by binding to the 5'-leader sequence and broadening the substrate specificity of the ribozyme.</text>
</comment>
<dbReference type="Pfam" id="PF00825">
    <property type="entry name" value="Ribonuclease_P"/>
    <property type="match status" value="1"/>
</dbReference>
<sequence>MPVVAQNLSSFSGAEVTALFRTSTRIMRTPFMDILARPATRQFGRILVVTPRRIGSAPARNKIRRQLKSLYYQCKLYERNLDLMVITKPQALETSFVLLQALLKSGVEKATKRFEVKAS</sequence>
<keyword evidence="5" id="KW-0378">Hydrolase</keyword>
<dbReference type="InterPro" id="IPR000100">
    <property type="entry name" value="RNase_P"/>
</dbReference>
<evidence type="ECO:0000256" key="3">
    <source>
        <dbReference type="ARBA" id="ARBA00022722"/>
    </source>
</evidence>
<evidence type="ECO:0000256" key="1">
    <source>
        <dbReference type="ARBA" id="ARBA00002663"/>
    </source>
</evidence>
<dbReference type="InterPro" id="IPR020568">
    <property type="entry name" value="Ribosomal_Su5_D2-typ_SF"/>
</dbReference>
<evidence type="ECO:0000256" key="6">
    <source>
        <dbReference type="ARBA" id="ARBA00022884"/>
    </source>
</evidence>
<organism evidence="7 8">
    <name type="scientific">candidate division TM6 bacterium JCVI TM6SC1</name>
    <dbReference type="NCBI Taxonomy" id="1306947"/>
    <lineage>
        <taxon>Bacteria</taxon>
        <taxon>Candidatus Babelota</taxon>
        <taxon>Vermiphilus</taxon>
    </lineage>
</organism>
<dbReference type="EMBL" id="ARQD01000001">
    <property type="protein sequence ID" value="KIX85674.1"/>
    <property type="molecule type" value="Genomic_DNA"/>
</dbReference>
<comment type="caution">
    <text evidence="7">The sequence shown here is derived from an EMBL/GenBank/DDBJ whole genome shotgun (WGS) entry which is preliminary data.</text>
</comment>
<dbReference type="STRING" id="1306947.J120_01960"/>
<keyword evidence="2" id="KW-0819">tRNA processing</keyword>
<name>A0A0D2GQP7_9BACT</name>
<dbReference type="GO" id="GO:0004526">
    <property type="term" value="F:ribonuclease P activity"/>
    <property type="evidence" value="ECO:0007669"/>
    <property type="project" value="InterPro"/>
</dbReference>
<dbReference type="Proteomes" id="UP000032214">
    <property type="component" value="Unassembled WGS sequence"/>
</dbReference>
<evidence type="ECO:0000256" key="4">
    <source>
        <dbReference type="ARBA" id="ARBA00022759"/>
    </source>
</evidence>
<dbReference type="GO" id="GO:0000049">
    <property type="term" value="F:tRNA binding"/>
    <property type="evidence" value="ECO:0007669"/>
    <property type="project" value="InterPro"/>
</dbReference>
<protein>
    <submittedName>
        <fullName evidence="7">Uncharacterized protein</fullName>
    </submittedName>
</protein>
<accession>A0A0D2GQP7</accession>
<keyword evidence="3" id="KW-0540">Nuclease</keyword>
<evidence type="ECO:0000313" key="8">
    <source>
        <dbReference type="Proteomes" id="UP000032214"/>
    </source>
</evidence>
<evidence type="ECO:0000313" key="7">
    <source>
        <dbReference type="EMBL" id="KIX85674.1"/>
    </source>
</evidence>
<dbReference type="eggNOG" id="ENOG502ZK3N">
    <property type="taxonomic scope" value="Bacteria"/>
</dbReference>
<dbReference type="Gene3D" id="3.30.230.10">
    <property type="match status" value="1"/>
</dbReference>
<proteinExistence type="predicted"/>
<dbReference type="SUPFAM" id="SSF54211">
    <property type="entry name" value="Ribosomal protein S5 domain 2-like"/>
    <property type="match status" value="1"/>
</dbReference>
<evidence type="ECO:0000256" key="5">
    <source>
        <dbReference type="ARBA" id="ARBA00022801"/>
    </source>
</evidence>
<keyword evidence="6" id="KW-0694">RNA-binding</keyword>
<dbReference type="PROSITE" id="PS00648">
    <property type="entry name" value="RIBONUCLEASE_P"/>
    <property type="match status" value="1"/>
</dbReference>
<gene>
    <name evidence="7" type="ORF">J120_01960</name>
</gene>
<keyword evidence="4" id="KW-0255">Endonuclease</keyword>
<evidence type="ECO:0000256" key="2">
    <source>
        <dbReference type="ARBA" id="ARBA00022694"/>
    </source>
</evidence>
<reference evidence="7 8" key="1">
    <citation type="journal article" date="2013" name="Proc. Natl. Acad. Sci. U.S.A.">
        <title>Candidate phylum TM6 genome recovered from a hospital sink biofilm provides genomic insights into this uncultivated phylum.</title>
        <authorList>
            <person name="McLean J.S."/>
            <person name="Lombardo M.J."/>
            <person name="Badger J.H."/>
            <person name="Edlund A."/>
            <person name="Novotny M."/>
            <person name="Yee-Greenbaum J."/>
            <person name="Vyahhi N."/>
            <person name="Hall A.P."/>
            <person name="Yang Y."/>
            <person name="Dupont C.L."/>
            <person name="Ziegler M.G."/>
            <person name="Chitsaz H."/>
            <person name="Allen A.E."/>
            <person name="Yooseph S."/>
            <person name="Tesler G."/>
            <person name="Pevzner P.A."/>
            <person name="Friedman R.M."/>
            <person name="Nealson K.H."/>
            <person name="Venter J.C."/>
            <person name="Lasken R.S."/>
        </authorList>
    </citation>
    <scope>NUCLEOTIDE SEQUENCE [LARGE SCALE GENOMIC DNA]</scope>
    <source>
        <strain evidence="7 8">TM6SC1</strain>
    </source>
</reference>
<dbReference type="AlphaFoldDB" id="A0A0D2GQP7"/>
<dbReference type="InterPro" id="IPR014721">
    <property type="entry name" value="Ribsml_uS5_D2-typ_fold_subgr"/>
</dbReference>
<dbReference type="GO" id="GO:0008033">
    <property type="term" value="P:tRNA processing"/>
    <property type="evidence" value="ECO:0007669"/>
    <property type="project" value="UniProtKB-KW"/>
</dbReference>
<dbReference type="InterPro" id="IPR020539">
    <property type="entry name" value="RNase_P_CS"/>
</dbReference>
<keyword evidence="8" id="KW-1185">Reference proteome</keyword>